<name>A0A645EPR0_9ZZZZ</name>
<dbReference type="EMBL" id="VSSQ01049263">
    <property type="protein sequence ID" value="MPN03340.1"/>
    <property type="molecule type" value="Genomic_DNA"/>
</dbReference>
<organism evidence="1">
    <name type="scientific">bioreactor metagenome</name>
    <dbReference type="NCBI Taxonomy" id="1076179"/>
    <lineage>
        <taxon>unclassified sequences</taxon>
        <taxon>metagenomes</taxon>
        <taxon>ecological metagenomes</taxon>
    </lineage>
</organism>
<evidence type="ECO:0000313" key="1">
    <source>
        <dbReference type="EMBL" id="MPN03340.1"/>
    </source>
</evidence>
<protein>
    <submittedName>
        <fullName evidence="1">Uncharacterized protein</fullName>
    </submittedName>
</protein>
<sequence>MLNKRTPLVIDQGGSFYLFRWLLFCRNHFLADFLFATTKTVYKNRHIQHDTCYDLLEEGIDAHHLHPVGEDHQDQRTDHDSEDRALAALDVDAAQYNGCNDGKLHAYADGRVGRAEAPYLPHTRERSDRAAQDEEDHTHLKYVDTCVICSTVVAADRDRILPKKRFLLKENKQ</sequence>
<reference evidence="1" key="1">
    <citation type="submission" date="2019-08" db="EMBL/GenBank/DDBJ databases">
        <authorList>
            <person name="Kucharzyk K."/>
            <person name="Murdoch R.W."/>
            <person name="Higgins S."/>
            <person name="Loffler F."/>
        </authorList>
    </citation>
    <scope>NUCLEOTIDE SEQUENCE</scope>
</reference>
<accession>A0A645EPR0</accession>
<proteinExistence type="predicted"/>
<dbReference type="AlphaFoldDB" id="A0A645EPR0"/>
<gene>
    <name evidence="1" type="ORF">SDC9_150567</name>
</gene>
<comment type="caution">
    <text evidence="1">The sequence shown here is derived from an EMBL/GenBank/DDBJ whole genome shotgun (WGS) entry which is preliminary data.</text>
</comment>